<keyword evidence="4" id="KW-0677">Repeat</keyword>
<dbReference type="GO" id="GO:0051213">
    <property type="term" value="F:dioxygenase activity"/>
    <property type="evidence" value="ECO:0007669"/>
    <property type="project" value="UniProtKB-KW"/>
</dbReference>
<comment type="cofactor">
    <cofactor evidence="1">
        <name>L-ascorbate</name>
        <dbReference type="ChEBI" id="CHEBI:38290"/>
    </cofactor>
</comment>
<dbReference type="GO" id="GO:0005634">
    <property type="term" value="C:nucleus"/>
    <property type="evidence" value="ECO:0007669"/>
    <property type="project" value="TreeGrafter"/>
</dbReference>
<keyword evidence="3 7" id="KW-0853">WD repeat</keyword>
<dbReference type="Proteomes" id="UP000663832">
    <property type="component" value="Unassembled WGS sequence"/>
</dbReference>
<feature type="repeat" description="WD" evidence="7">
    <location>
        <begin position="248"/>
        <end position="288"/>
    </location>
</feature>
<evidence type="ECO:0000256" key="1">
    <source>
        <dbReference type="ARBA" id="ARBA00001961"/>
    </source>
</evidence>
<dbReference type="Pfam" id="PF13640">
    <property type="entry name" value="2OG-FeII_Oxy_3"/>
    <property type="match status" value="1"/>
</dbReference>
<dbReference type="PROSITE" id="PS50082">
    <property type="entry name" value="WD_REPEATS_2"/>
    <property type="match status" value="5"/>
</dbReference>
<dbReference type="InterPro" id="IPR044862">
    <property type="entry name" value="Pro_4_hyd_alph_FE2OG_OXY"/>
</dbReference>
<dbReference type="GO" id="GO:0031418">
    <property type="term" value="F:L-ascorbic acid binding"/>
    <property type="evidence" value="ECO:0007669"/>
    <property type="project" value="InterPro"/>
</dbReference>
<evidence type="ECO:0000259" key="8">
    <source>
        <dbReference type="SMART" id="SM00702"/>
    </source>
</evidence>
<organism evidence="9 12">
    <name type="scientific">Adineta steineri</name>
    <dbReference type="NCBI Taxonomy" id="433720"/>
    <lineage>
        <taxon>Eukaryota</taxon>
        <taxon>Metazoa</taxon>
        <taxon>Spiralia</taxon>
        <taxon>Gnathifera</taxon>
        <taxon>Rotifera</taxon>
        <taxon>Eurotatoria</taxon>
        <taxon>Bdelloidea</taxon>
        <taxon>Adinetida</taxon>
        <taxon>Adinetidae</taxon>
        <taxon>Adineta</taxon>
    </lineage>
</organism>
<dbReference type="InterPro" id="IPR056828">
    <property type="entry name" value="Beta-prop_TEP1_C"/>
</dbReference>
<dbReference type="InterPro" id="IPR020472">
    <property type="entry name" value="WD40_PAC1"/>
</dbReference>
<sequence>MNSNIQIRNLLTDTDLVCFVVCSLFTKEECEQLLNSDRKNSFQKAIFNYPTYYRNNERLVIDDPKLSSYLFEKVKSYLPNQIETKSENEIWTLTELNNRLRFCKYNANQYFHRHLDGIHYVSKRKQSKLTFMIYLNNANEFEGGRTLFYKTKDSTDIWASYIPQQGDLMIFDHNLWHEGEEVISGEKFVLRSDILYTKDSDDDIKGIFCGHLGYIWKILMFDNETLLSAGRDKTIHIWNINGDIGQILTGHRNSILCMEKLNETTFLSGSRDKQIKVWQRNENQIFQLVNSFSIHTATVLSLCKLTNDLFASSGADNSIKIVNINGQIQYELIEHTNWVWQVIKLTDHYIASCSEDNTIKIWDYLNEKCIKTFTEHCPVICLTYDNITNTLISGDLNGEIVIRELSNDFNEISSRKIIGHNGIVRTVLKLNEKLLASGGEDNKIKIWNIQNGSCIKEFQHENFVQSLVFTNDNKLLSASYDGTIKVWTI</sequence>
<name>A0A815IAI6_9BILA</name>
<accession>A0A815IAI6</accession>
<dbReference type="EMBL" id="CAJNOI010000948">
    <property type="protein sequence ID" value="CAF1365774.1"/>
    <property type="molecule type" value="Genomic_DNA"/>
</dbReference>
<dbReference type="GO" id="GO:0010992">
    <property type="term" value="P:ubiquitin recycling"/>
    <property type="evidence" value="ECO:0007669"/>
    <property type="project" value="TreeGrafter"/>
</dbReference>
<dbReference type="GO" id="GO:0016705">
    <property type="term" value="F:oxidoreductase activity, acting on paired donors, with incorporation or reduction of molecular oxygen"/>
    <property type="evidence" value="ECO:0007669"/>
    <property type="project" value="InterPro"/>
</dbReference>
<feature type="repeat" description="WD" evidence="7">
    <location>
        <begin position="222"/>
        <end position="241"/>
    </location>
</feature>
<reference evidence="9" key="1">
    <citation type="submission" date="2021-02" db="EMBL/GenBank/DDBJ databases">
        <authorList>
            <person name="Nowell W R."/>
        </authorList>
    </citation>
    <scope>NUCLEOTIDE SEQUENCE</scope>
</reference>
<dbReference type="SMART" id="SM00702">
    <property type="entry name" value="P4Hc"/>
    <property type="match status" value="1"/>
</dbReference>
<gene>
    <name evidence="9" type="ORF">BJG266_LOCUS35752</name>
    <name evidence="10" type="ORF">QVE165_LOCUS52790</name>
</gene>
<keyword evidence="2" id="KW-0963">Cytoplasm</keyword>
<evidence type="ECO:0000313" key="10">
    <source>
        <dbReference type="EMBL" id="CAF1602110.1"/>
    </source>
</evidence>
<evidence type="ECO:0000256" key="7">
    <source>
        <dbReference type="PROSITE-ProRule" id="PRU00221"/>
    </source>
</evidence>
<dbReference type="CDD" id="cd00200">
    <property type="entry name" value="WD40"/>
    <property type="match status" value="1"/>
</dbReference>
<dbReference type="PRINTS" id="PR00320">
    <property type="entry name" value="GPROTEINBRPT"/>
</dbReference>
<dbReference type="PROSITE" id="PS50294">
    <property type="entry name" value="WD_REPEATS_REGION"/>
    <property type="match status" value="2"/>
</dbReference>
<dbReference type="EMBL" id="CAJNOM010001298">
    <property type="protein sequence ID" value="CAF1602110.1"/>
    <property type="molecule type" value="Genomic_DNA"/>
</dbReference>
<dbReference type="GO" id="GO:0005506">
    <property type="term" value="F:iron ion binding"/>
    <property type="evidence" value="ECO:0007669"/>
    <property type="project" value="InterPro"/>
</dbReference>
<dbReference type="PANTHER" id="PTHR19849:SF0">
    <property type="entry name" value="PHOSPHOLIPASE A-2-ACTIVATING PROTEIN"/>
    <property type="match status" value="1"/>
</dbReference>
<dbReference type="GO" id="GO:0043130">
    <property type="term" value="F:ubiquitin binding"/>
    <property type="evidence" value="ECO:0007669"/>
    <property type="project" value="TreeGrafter"/>
</dbReference>
<dbReference type="GO" id="GO:0005737">
    <property type="term" value="C:cytoplasm"/>
    <property type="evidence" value="ECO:0007669"/>
    <property type="project" value="TreeGrafter"/>
</dbReference>
<dbReference type="InterPro" id="IPR001680">
    <property type="entry name" value="WD40_rpt"/>
</dbReference>
<keyword evidence="6" id="KW-0560">Oxidoreductase</keyword>
<dbReference type="OrthoDB" id="69177at2759"/>
<evidence type="ECO:0000313" key="12">
    <source>
        <dbReference type="Proteomes" id="UP000663877"/>
    </source>
</evidence>
<dbReference type="SUPFAM" id="SSF50978">
    <property type="entry name" value="WD40 repeat-like"/>
    <property type="match status" value="1"/>
</dbReference>
<dbReference type="InterPro" id="IPR019775">
    <property type="entry name" value="WD40_repeat_CS"/>
</dbReference>
<feature type="repeat" description="WD" evidence="7">
    <location>
        <begin position="417"/>
        <end position="457"/>
    </location>
</feature>
<dbReference type="Pfam" id="PF25048">
    <property type="entry name" value="Beta-prop_TEP1_C"/>
    <property type="match status" value="1"/>
</dbReference>
<comment type="caution">
    <text evidence="9">The sequence shown here is derived from an EMBL/GenBank/DDBJ whole genome shotgun (WGS) entry which is preliminary data.</text>
</comment>
<dbReference type="Gene3D" id="2.130.10.10">
    <property type="entry name" value="YVTN repeat-like/Quinoprotein amine dehydrogenase"/>
    <property type="match status" value="3"/>
</dbReference>
<dbReference type="PANTHER" id="PTHR19849">
    <property type="entry name" value="PHOSPHOLIPASE A-2-ACTIVATING PROTEIN"/>
    <property type="match status" value="1"/>
</dbReference>
<dbReference type="Pfam" id="PF00400">
    <property type="entry name" value="WD40"/>
    <property type="match status" value="5"/>
</dbReference>
<keyword evidence="11" id="KW-1185">Reference proteome</keyword>
<evidence type="ECO:0000256" key="6">
    <source>
        <dbReference type="ARBA" id="ARBA00023002"/>
    </source>
</evidence>
<dbReference type="PROSITE" id="PS00678">
    <property type="entry name" value="WD_REPEATS_1"/>
    <property type="match status" value="2"/>
</dbReference>
<evidence type="ECO:0000313" key="9">
    <source>
        <dbReference type="EMBL" id="CAF1365774.1"/>
    </source>
</evidence>
<evidence type="ECO:0000256" key="4">
    <source>
        <dbReference type="ARBA" id="ARBA00022737"/>
    </source>
</evidence>
<dbReference type="InterPro" id="IPR015943">
    <property type="entry name" value="WD40/YVTN_repeat-like_dom_sf"/>
</dbReference>
<feature type="repeat" description="WD" evidence="7">
    <location>
        <begin position="332"/>
        <end position="372"/>
    </location>
</feature>
<dbReference type="GO" id="GO:0043161">
    <property type="term" value="P:proteasome-mediated ubiquitin-dependent protein catabolic process"/>
    <property type="evidence" value="ECO:0007669"/>
    <property type="project" value="TreeGrafter"/>
</dbReference>
<evidence type="ECO:0000256" key="2">
    <source>
        <dbReference type="ARBA" id="ARBA00022490"/>
    </source>
</evidence>
<dbReference type="Proteomes" id="UP000663877">
    <property type="component" value="Unassembled WGS sequence"/>
</dbReference>
<dbReference type="InterPro" id="IPR006620">
    <property type="entry name" value="Pro_4_hyd_alph"/>
</dbReference>
<proteinExistence type="predicted"/>
<evidence type="ECO:0000313" key="11">
    <source>
        <dbReference type="Proteomes" id="UP000663832"/>
    </source>
</evidence>
<evidence type="ECO:0000256" key="3">
    <source>
        <dbReference type="ARBA" id="ARBA00022574"/>
    </source>
</evidence>
<feature type="domain" description="Prolyl 4-hydroxylase alpha subunit" evidence="8">
    <location>
        <begin position="14"/>
        <end position="195"/>
    </location>
</feature>
<dbReference type="InterPro" id="IPR036322">
    <property type="entry name" value="WD40_repeat_dom_sf"/>
</dbReference>
<evidence type="ECO:0000256" key="5">
    <source>
        <dbReference type="ARBA" id="ARBA00022964"/>
    </source>
</evidence>
<keyword evidence="5" id="KW-0223">Dioxygenase</keyword>
<dbReference type="SMART" id="SM00320">
    <property type="entry name" value="WD40"/>
    <property type="match status" value="7"/>
</dbReference>
<dbReference type="Gene3D" id="2.60.120.620">
    <property type="entry name" value="q2cbj1_9rhob like domain"/>
    <property type="match status" value="1"/>
</dbReference>
<dbReference type="AlphaFoldDB" id="A0A815IAI6"/>
<feature type="repeat" description="WD" evidence="7">
    <location>
        <begin position="457"/>
        <end position="489"/>
    </location>
</feature>
<protein>
    <recommendedName>
        <fullName evidence="8">Prolyl 4-hydroxylase alpha subunit domain-containing protein</fullName>
    </recommendedName>
</protein>